<keyword evidence="4 6" id="KW-1133">Transmembrane helix</keyword>
<evidence type="ECO:0000313" key="8">
    <source>
        <dbReference type="EMBL" id="MEB3371909.1"/>
    </source>
</evidence>
<keyword evidence="3 6" id="KW-0812">Transmembrane</keyword>
<organism evidence="8 9">
    <name type="scientific">Saccharopolyspora mangrovi</name>
    <dbReference type="NCBI Taxonomy" id="3082379"/>
    <lineage>
        <taxon>Bacteria</taxon>
        <taxon>Bacillati</taxon>
        <taxon>Actinomycetota</taxon>
        <taxon>Actinomycetes</taxon>
        <taxon>Pseudonocardiales</taxon>
        <taxon>Pseudonocardiaceae</taxon>
        <taxon>Saccharopolyspora</taxon>
    </lineage>
</organism>
<dbReference type="Proteomes" id="UP001327093">
    <property type="component" value="Unassembled WGS sequence"/>
</dbReference>
<feature type="transmembrane region" description="Helical" evidence="6">
    <location>
        <begin position="113"/>
        <end position="139"/>
    </location>
</feature>
<dbReference type="PROSITE" id="PS50850">
    <property type="entry name" value="MFS"/>
    <property type="match status" value="1"/>
</dbReference>
<evidence type="ECO:0000256" key="3">
    <source>
        <dbReference type="ARBA" id="ARBA00022692"/>
    </source>
</evidence>
<protein>
    <submittedName>
        <fullName evidence="8">MFS transporter</fullName>
    </submittedName>
</protein>
<feature type="transmembrane region" description="Helical" evidence="6">
    <location>
        <begin position="401"/>
        <end position="425"/>
    </location>
</feature>
<feature type="transmembrane region" description="Helical" evidence="6">
    <location>
        <begin position="55"/>
        <end position="76"/>
    </location>
</feature>
<accession>A0ABU6AKK1</accession>
<dbReference type="Pfam" id="PF07690">
    <property type="entry name" value="MFS_1"/>
    <property type="match status" value="2"/>
</dbReference>
<feature type="transmembrane region" description="Helical" evidence="6">
    <location>
        <begin position="249"/>
        <end position="274"/>
    </location>
</feature>
<feature type="transmembrane region" description="Helical" evidence="6">
    <location>
        <begin position="341"/>
        <end position="363"/>
    </location>
</feature>
<evidence type="ECO:0000313" key="9">
    <source>
        <dbReference type="Proteomes" id="UP001327093"/>
    </source>
</evidence>
<feature type="transmembrane region" description="Helical" evidence="6">
    <location>
        <begin position="286"/>
        <end position="305"/>
    </location>
</feature>
<evidence type="ECO:0000259" key="7">
    <source>
        <dbReference type="PROSITE" id="PS50850"/>
    </source>
</evidence>
<dbReference type="PANTHER" id="PTHR43791">
    <property type="entry name" value="PERMEASE-RELATED"/>
    <property type="match status" value="1"/>
</dbReference>
<keyword evidence="9" id="KW-1185">Reference proteome</keyword>
<dbReference type="CDD" id="cd17319">
    <property type="entry name" value="MFS_ExuT_GudP_like"/>
    <property type="match status" value="1"/>
</dbReference>
<feature type="transmembrane region" description="Helical" evidence="6">
    <location>
        <begin position="180"/>
        <end position="200"/>
    </location>
</feature>
<dbReference type="Gene3D" id="1.20.1250.20">
    <property type="entry name" value="MFS general substrate transporter like domains"/>
    <property type="match status" value="2"/>
</dbReference>
<feature type="transmembrane region" description="Helical" evidence="6">
    <location>
        <begin position="317"/>
        <end position="335"/>
    </location>
</feature>
<dbReference type="RefSeq" id="WP_324269361.1">
    <property type="nucleotide sequence ID" value="NZ_JAWLNX010000034.1"/>
</dbReference>
<evidence type="ECO:0000256" key="1">
    <source>
        <dbReference type="ARBA" id="ARBA00004651"/>
    </source>
</evidence>
<dbReference type="InterPro" id="IPR020846">
    <property type="entry name" value="MFS_dom"/>
</dbReference>
<feature type="transmembrane region" description="Helical" evidence="6">
    <location>
        <begin position="146"/>
        <end position="168"/>
    </location>
</feature>
<name>A0ABU6AKK1_9PSEU</name>
<sequence length="445" mass="47822">MQRSTTPTVDSKSVIRKVKRGILPVAFLLYAFNYMDRSSISYAQLTMGKELGIDVATYGSIAAIFFVAYVLLEVPSNMILARVGARRWLARIAITWGLVTIVTGFVQDLAQLYVARVALGIAEAGLFPGLILFLTYWFLNQDRGRAIGAMALAMPVALVVGSFTGGLILDHVDWFGLSSWRWVFILQGLPPVLLGFWLLLTLADRPRKARWLSEAERDWLEESIAAEQATVAEQQDKAGELRALRHPKVLYLGAINALAGVATYGMTFFLPQVVSQLYPTYSATDIGIYGAIPYICAAGAMLLIVRYADLSGRRKPVVLACFLIAIIGLIVTAVFQDVPALGLVGLVLLAIGVVSNIPTFWALASEVLTREQSTVGIAVINALASAGGFFGPFLIGKVAGAGNTIVGLSVPMVSLALAFVMLLFVKVPGRVPPSAPEASPSDASR</sequence>
<feature type="transmembrane region" description="Helical" evidence="6">
    <location>
        <begin position="88"/>
        <end position="107"/>
    </location>
</feature>
<gene>
    <name evidence="8" type="ORF">R4I43_31370</name>
</gene>
<comment type="caution">
    <text evidence="8">The sequence shown here is derived from an EMBL/GenBank/DDBJ whole genome shotgun (WGS) entry which is preliminary data.</text>
</comment>
<dbReference type="InterPro" id="IPR036259">
    <property type="entry name" value="MFS_trans_sf"/>
</dbReference>
<reference evidence="8 9" key="1">
    <citation type="submission" date="2023-10" db="EMBL/GenBank/DDBJ databases">
        <title>Saccharopolyspora sp. nov., isolated from mangrove soil.</title>
        <authorList>
            <person name="Lu Y."/>
            <person name="Liu W."/>
        </authorList>
    </citation>
    <scope>NUCLEOTIDE SEQUENCE [LARGE SCALE GENOMIC DNA]</scope>
    <source>
        <strain evidence="8 9">S2-29</strain>
    </source>
</reference>
<evidence type="ECO:0000256" key="4">
    <source>
        <dbReference type="ARBA" id="ARBA00022989"/>
    </source>
</evidence>
<dbReference type="PANTHER" id="PTHR43791:SF36">
    <property type="entry name" value="TRANSPORTER, PUTATIVE (AFU_ORTHOLOGUE AFUA_6G08340)-RELATED"/>
    <property type="match status" value="1"/>
</dbReference>
<keyword evidence="2" id="KW-0813">Transport</keyword>
<evidence type="ECO:0000256" key="5">
    <source>
        <dbReference type="ARBA" id="ARBA00023136"/>
    </source>
</evidence>
<feature type="transmembrane region" description="Helical" evidence="6">
    <location>
        <begin position="20"/>
        <end position="35"/>
    </location>
</feature>
<dbReference type="SUPFAM" id="SSF103473">
    <property type="entry name" value="MFS general substrate transporter"/>
    <property type="match status" value="1"/>
</dbReference>
<feature type="transmembrane region" description="Helical" evidence="6">
    <location>
        <begin position="375"/>
        <end position="395"/>
    </location>
</feature>
<evidence type="ECO:0000256" key="2">
    <source>
        <dbReference type="ARBA" id="ARBA00022448"/>
    </source>
</evidence>
<dbReference type="EMBL" id="JAWLNX010000034">
    <property type="protein sequence ID" value="MEB3371909.1"/>
    <property type="molecule type" value="Genomic_DNA"/>
</dbReference>
<evidence type="ECO:0000256" key="6">
    <source>
        <dbReference type="SAM" id="Phobius"/>
    </source>
</evidence>
<dbReference type="InterPro" id="IPR011701">
    <property type="entry name" value="MFS"/>
</dbReference>
<proteinExistence type="predicted"/>
<feature type="domain" description="Major facilitator superfamily (MFS) profile" evidence="7">
    <location>
        <begin position="22"/>
        <end position="428"/>
    </location>
</feature>
<keyword evidence="5 6" id="KW-0472">Membrane</keyword>
<comment type="subcellular location">
    <subcellularLocation>
        <location evidence="1">Cell membrane</location>
        <topology evidence="1">Multi-pass membrane protein</topology>
    </subcellularLocation>
</comment>